<feature type="domain" description="Plastocyanin-like" evidence="2">
    <location>
        <begin position="26"/>
        <end position="62"/>
    </location>
</feature>
<evidence type="ECO:0000313" key="4">
    <source>
        <dbReference type="Proteomes" id="UP000807469"/>
    </source>
</evidence>
<dbReference type="InterPro" id="IPR008972">
    <property type="entry name" value="Cupredoxin"/>
</dbReference>
<organism evidence="3 4">
    <name type="scientific">Pholiota conissans</name>
    <dbReference type="NCBI Taxonomy" id="109636"/>
    <lineage>
        <taxon>Eukaryota</taxon>
        <taxon>Fungi</taxon>
        <taxon>Dikarya</taxon>
        <taxon>Basidiomycota</taxon>
        <taxon>Agaricomycotina</taxon>
        <taxon>Agaricomycetes</taxon>
        <taxon>Agaricomycetidae</taxon>
        <taxon>Agaricales</taxon>
        <taxon>Agaricineae</taxon>
        <taxon>Strophariaceae</taxon>
        <taxon>Pholiota</taxon>
    </lineage>
</organism>
<gene>
    <name evidence="3" type="ORF">BDN70DRAFT_938526</name>
</gene>
<keyword evidence="4" id="KW-1185">Reference proteome</keyword>
<dbReference type="AlphaFoldDB" id="A0A9P5YNB3"/>
<reference evidence="3" key="1">
    <citation type="submission" date="2020-11" db="EMBL/GenBank/DDBJ databases">
        <authorList>
            <consortium name="DOE Joint Genome Institute"/>
            <person name="Ahrendt S."/>
            <person name="Riley R."/>
            <person name="Andreopoulos W."/>
            <person name="Labutti K."/>
            <person name="Pangilinan J."/>
            <person name="Ruiz-Duenas F.J."/>
            <person name="Barrasa J.M."/>
            <person name="Sanchez-Garcia M."/>
            <person name="Camarero S."/>
            <person name="Miyauchi S."/>
            <person name="Serrano A."/>
            <person name="Linde D."/>
            <person name="Babiker R."/>
            <person name="Drula E."/>
            <person name="Ayuso-Fernandez I."/>
            <person name="Pacheco R."/>
            <person name="Padilla G."/>
            <person name="Ferreira P."/>
            <person name="Barriuso J."/>
            <person name="Kellner H."/>
            <person name="Castanera R."/>
            <person name="Alfaro M."/>
            <person name="Ramirez L."/>
            <person name="Pisabarro A.G."/>
            <person name="Kuo A."/>
            <person name="Tritt A."/>
            <person name="Lipzen A."/>
            <person name="He G."/>
            <person name="Yan M."/>
            <person name="Ng V."/>
            <person name="Cullen D."/>
            <person name="Martin F."/>
            <person name="Rosso M.-N."/>
            <person name="Henrissat B."/>
            <person name="Hibbett D."/>
            <person name="Martinez A.T."/>
            <person name="Grigoriev I.V."/>
        </authorList>
    </citation>
    <scope>NUCLEOTIDE SEQUENCE</scope>
    <source>
        <strain evidence="3">CIRM-BRFM 674</strain>
    </source>
</reference>
<dbReference type="GO" id="GO:0016491">
    <property type="term" value="F:oxidoreductase activity"/>
    <property type="evidence" value="ECO:0007669"/>
    <property type="project" value="InterPro"/>
</dbReference>
<accession>A0A9P5YNB3</accession>
<name>A0A9P5YNB3_9AGAR</name>
<dbReference type="SUPFAM" id="SSF49503">
    <property type="entry name" value="Cupredoxins"/>
    <property type="match status" value="1"/>
</dbReference>
<dbReference type="Pfam" id="PF07731">
    <property type="entry name" value="Cu-oxidase_2"/>
    <property type="match status" value="1"/>
</dbReference>
<dbReference type="EMBL" id="MU155594">
    <property type="protein sequence ID" value="KAF9471986.1"/>
    <property type="molecule type" value="Genomic_DNA"/>
</dbReference>
<proteinExistence type="predicted"/>
<evidence type="ECO:0000259" key="2">
    <source>
        <dbReference type="Pfam" id="PF07731"/>
    </source>
</evidence>
<dbReference type="InterPro" id="IPR011706">
    <property type="entry name" value="Cu-oxidase_C"/>
</dbReference>
<feature type="signal peptide" evidence="1">
    <location>
        <begin position="1"/>
        <end position="25"/>
    </location>
</feature>
<dbReference type="Gene3D" id="2.60.40.420">
    <property type="entry name" value="Cupredoxins - blue copper proteins"/>
    <property type="match status" value="1"/>
</dbReference>
<sequence length="66" mass="7296">MIRAFTGPFSILLIFTAIPLQSLEALLNYADSVQRDVVSSGVAGDNPTIRFTTDNAGPWIMHWFVL</sequence>
<dbReference type="Proteomes" id="UP000807469">
    <property type="component" value="Unassembled WGS sequence"/>
</dbReference>
<dbReference type="OrthoDB" id="2121828at2759"/>
<comment type="caution">
    <text evidence="3">The sequence shown here is derived from an EMBL/GenBank/DDBJ whole genome shotgun (WGS) entry which is preliminary data.</text>
</comment>
<keyword evidence="1" id="KW-0732">Signal</keyword>
<evidence type="ECO:0000313" key="3">
    <source>
        <dbReference type="EMBL" id="KAF9471986.1"/>
    </source>
</evidence>
<dbReference type="GO" id="GO:0005507">
    <property type="term" value="F:copper ion binding"/>
    <property type="evidence" value="ECO:0007669"/>
    <property type="project" value="InterPro"/>
</dbReference>
<protein>
    <recommendedName>
        <fullName evidence="2">Plastocyanin-like domain-containing protein</fullName>
    </recommendedName>
</protein>
<evidence type="ECO:0000256" key="1">
    <source>
        <dbReference type="SAM" id="SignalP"/>
    </source>
</evidence>
<feature type="chain" id="PRO_5040352537" description="Plastocyanin-like domain-containing protein" evidence="1">
    <location>
        <begin position="26"/>
        <end position="66"/>
    </location>
</feature>